<evidence type="ECO:0000259" key="2">
    <source>
        <dbReference type="Pfam" id="PF01965"/>
    </source>
</evidence>
<accession>A0ABD5PZF7</accession>
<name>A0ABD5PZF7_9EURY</name>
<dbReference type="PANTHER" id="PTHR42733">
    <property type="entry name" value="DJ-1 PROTEIN"/>
    <property type="match status" value="1"/>
</dbReference>
<dbReference type="PANTHER" id="PTHR42733:SF2">
    <property type="entry name" value="DJ-1_THIJ_PFPI FAMILY PROTEIN"/>
    <property type="match status" value="1"/>
</dbReference>
<gene>
    <name evidence="3" type="ORF">ACFO9K_05810</name>
</gene>
<reference evidence="3 4" key="1">
    <citation type="journal article" date="2019" name="Int. J. Syst. Evol. Microbiol.">
        <title>The Global Catalogue of Microorganisms (GCM) 10K type strain sequencing project: providing services to taxonomists for standard genome sequencing and annotation.</title>
        <authorList>
            <consortium name="The Broad Institute Genomics Platform"/>
            <consortium name="The Broad Institute Genome Sequencing Center for Infectious Disease"/>
            <person name="Wu L."/>
            <person name="Ma J."/>
        </authorList>
    </citation>
    <scope>NUCLEOTIDE SEQUENCE [LARGE SCALE GENOMIC DNA]</scope>
    <source>
        <strain evidence="3 4">XZYJ18</strain>
    </source>
</reference>
<dbReference type="InterPro" id="IPR029062">
    <property type="entry name" value="Class_I_gatase-like"/>
</dbReference>
<dbReference type="Pfam" id="PF01965">
    <property type="entry name" value="DJ-1_PfpI"/>
    <property type="match status" value="1"/>
</dbReference>
<evidence type="ECO:0000313" key="4">
    <source>
        <dbReference type="Proteomes" id="UP001595945"/>
    </source>
</evidence>
<dbReference type="SUPFAM" id="SSF52317">
    <property type="entry name" value="Class I glutamine amidotransferase-like"/>
    <property type="match status" value="1"/>
</dbReference>
<dbReference type="Gene3D" id="3.40.50.880">
    <property type="match status" value="1"/>
</dbReference>
<comment type="caution">
    <text evidence="3">The sequence shown here is derived from an EMBL/GenBank/DDBJ whole genome shotgun (WGS) entry which is preliminary data.</text>
</comment>
<dbReference type="EMBL" id="JBHSHT010000001">
    <property type="protein sequence ID" value="MFC4823770.1"/>
    <property type="molecule type" value="Genomic_DNA"/>
</dbReference>
<dbReference type="AlphaFoldDB" id="A0ABD5PZF7"/>
<feature type="domain" description="DJ-1/PfpI" evidence="2">
    <location>
        <begin position="5"/>
        <end position="180"/>
    </location>
</feature>
<dbReference type="GeneID" id="73047031"/>
<dbReference type="RefSeq" id="WP_254270354.1">
    <property type="nucleotide sequence ID" value="NZ_CP100401.1"/>
</dbReference>
<dbReference type="CDD" id="cd03169">
    <property type="entry name" value="GATase1_PfpI_1"/>
    <property type="match status" value="1"/>
</dbReference>
<dbReference type="Proteomes" id="UP001595945">
    <property type="component" value="Unassembled WGS sequence"/>
</dbReference>
<sequence length="200" mass="21706">MPGKQLLMIVGDFGEDYEIMVPFQALQAVGHEVDAVCPGKEDGDTVKTAVHDFRGDQTYVESRGHDFQLTASLDEVDPADYDGLVLPGGRAPEYLRTYDEVLSTVRHFFEADKPVAAICHAAQILAAADVIEGRTCAAYSALEHDVEDAGGTYHDGVTTDGNLVTGRDWSDHVEWLSQFLDVLGTDVQHGEPAVTEPAED</sequence>
<dbReference type="PROSITE" id="PS51276">
    <property type="entry name" value="PEPTIDASE_C56_PFPI"/>
    <property type="match status" value="1"/>
</dbReference>
<dbReference type="InterPro" id="IPR006286">
    <property type="entry name" value="C56_PfpI-like"/>
</dbReference>
<protein>
    <submittedName>
        <fullName evidence="3">DJ-1/PfpI family protein</fullName>
    </submittedName>
</protein>
<evidence type="ECO:0000256" key="1">
    <source>
        <dbReference type="ARBA" id="ARBA00008542"/>
    </source>
</evidence>
<comment type="similarity">
    <text evidence="1">Belongs to the peptidase C56 family.</text>
</comment>
<evidence type="ECO:0000313" key="3">
    <source>
        <dbReference type="EMBL" id="MFC4823770.1"/>
    </source>
</evidence>
<organism evidence="3 4">
    <name type="scientific">Halorussus aquaticus</name>
    <dbReference type="NCBI Taxonomy" id="2953748"/>
    <lineage>
        <taxon>Archaea</taxon>
        <taxon>Methanobacteriati</taxon>
        <taxon>Methanobacteriota</taxon>
        <taxon>Stenosarchaea group</taxon>
        <taxon>Halobacteria</taxon>
        <taxon>Halobacteriales</taxon>
        <taxon>Haladaptataceae</taxon>
        <taxon>Halorussus</taxon>
    </lineage>
</organism>
<dbReference type="NCBIfam" id="TIGR01382">
    <property type="entry name" value="PfpI"/>
    <property type="match status" value="1"/>
</dbReference>
<dbReference type="InterPro" id="IPR002818">
    <property type="entry name" value="DJ-1/PfpI"/>
</dbReference>
<keyword evidence="4" id="KW-1185">Reference proteome</keyword>
<proteinExistence type="inferred from homology"/>